<evidence type="ECO:0000313" key="2">
    <source>
        <dbReference type="EMBL" id="MFC5568750.1"/>
    </source>
</evidence>
<protein>
    <submittedName>
        <fullName evidence="2">Carboxypeptidase regulatory-like domain-containing protein</fullName>
    </submittedName>
</protein>
<keyword evidence="3" id="KW-1185">Reference proteome</keyword>
<dbReference type="InterPro" id="IPR008972">
    <property type="entry name" value="Cupredoxin"/>
</dbReference>
<accession>A0ABW0SII9</accession>
<feature type="signal peptide" evidence="1">
    <location>
        <begin position="1"/>
        <end position="21"/>
    </location>
</feature>
<name>A0ABW0SII9_9GAMM</name>
<keyword evidence="1" id="KW-0732">Signal</keyword>
<evidence type="ECO:0000313" key="3">
    <source>
        <dbReference type="Proteomes" id="UP001596036"/>
    </source>
</evidence>
<dbReference type="Proteomes" id="UP001596036">
    <property type="component" value="Unassembled WGS sequence"/>
</dbReference>
<evidence type="ECO:0000256" key="1">
    <source>
        <dbReference type="SAM" id="SignalP"/>
    </source>
</evidence>
<feature type="chain" id="PRO_5046478456" evidence="1">
    <location>
        <begin position="22"/>
        <end position="221"/>
    </location>
</feature>
<dbReference type="EMBL" id="JBHSNM010000001">
    <property type="protein sequence ID" value="MFC5568750.1"/>
    <property type="molecule type" value="Genomic_DNA"/>
</dbReference>
<dbReference type="Gene3D" id="2.60.40.420">
    <property type="entry name" value="Cupredoxins - blue copper proteins"/>
    <property type="match status" value="1"/>
</dbReference>
<dbReference type="RefSeq" id="WP_386752401.1">
    <property type="nucleotide sequence ID" value="NZ_JBHSNM010000001.1"/>
</dbReference>
<organism evidence="2 3">
    <name type="scientific">Lysobacter yangpyeongensis</name>
    <dbReference type="NCBI Taxonomy" id="346182"/>
    <lineage>
        <taxon>Bacteria</taxon>
        <taxon>Pseudomonadati</taxon>
        <taxon>Pseudomonadota</taxon>
        <taxon>Gammaproteobacteria</taxon>
        <taxon>Lysobacterales</taxon>
        <taxon>Lysobacteraceae</taxon>
        <taxon>Lysobacter</taxon>
    </lineage>
</organism>
<proteinExistence type="predicted"/>
<reference evidence="3" key="1">
    <citation type="journal article" date="2019" name="Int. J. Syst. Evol. Microbiol.">
        <title>The Global Catalogue of Microorganisms (GCM) 10K type strain sequencing project: providing services to taxonomists for standard genome sequencing and annotation.</title>
        <authorList>
            <consortium name="The Broad Institute Genomics Platform"/>
            <consortium name="The Broad Institute Genome Sequencing Center for Infectious Disease"/>
            <person name="Wu L."/>
            <person name="Ma J."/>
        </authorList>
    </citation>
    <scope>NUCLEOTIDE SEQUENCE [LARGE SCALE GENOMIC DNA]</scope>
    <source>
        <strain evidence="3">KACC 11407</strain>
    </source>
</reference>
<dbReference type="SUPFAM" id="SSF49503">
    <property type="entry name" value="Cupredoxins"/>
    <property type="match status" value="1"/>
</dbReference>
<comment type="caution">
    <text evidence="2">The sequence shown here is derived from an EMBL/GenBank/DDBJ whole genome shotgun (WGS) entry which is preliminary data.</text>
</comment>
<sequence>MRKQGSLFGLVALLCVADLSAAELEVRVVDRHGAPVADAVVTVVVRNEAPNESRRLPARAPSTRVIDQKSLAFTPYVEVFRPGDEVVYRNSDRTRHHVYSFSPIKAFEFVLAPGARSEPLKLERSGVIAVGCNIHDGMINYLYISDAPWIARTDGGGVVAFRDLPAGAFDVRVWQPRLPPKRPDLVQSDLNLRTDEHRRLDFSLSLLPDSRLQFDREHTRY</sequence>
<gene>
    <name evidence="2" type="ORF">ACFPN1_01560</name>
</gene>